<feature type="compositionally biased region" description="Polar residues" evidence="1">
    <location>
        <begin position="79"/>
        <end position="88"/>
    </location>
</feature>
<protein>
    <submittedName>
        <fullName evidence="3">Uncharacterized protein</fullName>
    </submittedName>
</protein>
<feature type="chain" id="PRO_5046290069" evidence="2">
    <location>
        <begin position="24"/>
        <end position="88"/>
    </location>
</feature>
<evidence type="ECO:0000256" key="2">
    <source>
        <dbReference type="SAM" id="SignalP"/>
    </source>
</evidence>
<keyword evidence="4" id="KW-1185">Reference proteome</keyword>
<keyword evidence="2" id="KW-0732">Signal</keyword>
<reference evidence="3 4" key="1">
    <citation type="submission" date="2023-02" db="EMBL/GenBank/DDBJ databases">
        <title>Genome Sequence of L. cardiaca H63T.</title>
        <authorList>
            <person name="Lopez A.E."/>
            <person name="Cianciotto N.P."/>
        </authorList>
    </citation>
    <scope>NUCLEOTIDE SEQUENCE [LARGE SCALE GENOMIC DNA]</scope>
    <source>
        <strain evidence="3 4">H63</strain>
    </source>
</reference>
<proteinExistence type="predicted"/>
<feature type="region of interest" description="Disordered" evidence="1">
    <location>
        <begin position="68"/>
        <end position="88"/>
    </location>
</feature>
<feature type="signal peptide" evidence="2">
    <location>
        <begin position="1"/>
        <end position="23"/>
    </location>
</feature>
<evidence type="ECO:0000313" key="3">
    <source>
        <dbReference type="EMBL" id="WED42085.1"/>
    </source>
</evidence>
<dbReference type="EMBL" id="CP119078">
    <property type="protein sequence ID" value="WED42085.1"/>
    <property type="molecule type" value="Genomic_DNA"/>
</dbReference>
<feature type="compositionally biased region" description="Basic and acidic residues" evidence="1">
    <location>
        <begin position="68"/>
        <end position="78"/>
    </location>
</feature>
<gene>
    <name evidence="3" type="ORF">PXX05_09075</name>
</gene>
<sequence>MRKLFAGLFIASIGLLLNISASANTNTTNTGFDATVNTDIGSGTGANFPAPIKLPPRKADIPILNKDTEKNNDIHQERNGITNYQFLQ</sequence>
<organism evidence="3 4">
    <name type="scientific">Legionella cardiaca</name>
    <dbReference type="NCBI Taxonomy" id="1071983"/>
    <lineage>
        <taxon>Bacteria</taxon>
        <taxon>Pseudomonadati</taxon>
        <taxon>Pseudomonadota</taxon>
        <taxon>Gammaproteobacteria</taxon>
        <taxon>Legionellales</taxon>
        <taxon>Legionellaceae</taxon>
        <taxon>Legionella</taxon>
    </lineage>
</organism>
<accession>A0ABY8ARD0</accession>
<dbReference type="RefSeq" id="WP_275087910.1">
    <property type="nucleotide sequence ID" value="NZ_CP119078.1"/>
</dbReference>
<evidence type="ECO:0000256" key="1">
    <source>
        <dbReference type="SAM" id="MobiDB-lite"/>
    </source>
</evidence>
<evidence type="ECO:0000313" key="4">
    <source>
        <dbReference type="Proteomes" id="UP001222087"/>
    </source>
</evidence>
<name>A0ABY8ARD0_9GAMM</name>
<dbReference type="Proteomes" id="UP001222087">
    <property type="component" value="Chromosome"/>
</dbReference>